<evidence type="ECO:0000313" key="14">
    <source>
        <dbReference type="EMBL" id="KAF9763500.1"/>
    </source>
</evidence>
<proteinExistence type="inferred from homology"/>
<dbReference type="InterPro" id="IPR036134">
    <property type="entry name" value="Crypto/Photolyase_FAD-like_sf"/>
</dbReference>
<dbReference type="GO" id="GO:0000719">
    <property type="term" value="P:photoreactive repair"/>
    <property type="evidence" value="ECO:0007669"/>
    <property type="project" value="TreeGrafter"/>
</dbReference>
<gene>
    <name evidence="14" type="primary">PHR</name>
    <name evidence="14" type="ORF">NGRA_1218</name>
</gene>
<protein>
    <recommendedName>
        <fullName evidence="4">Deoxyribodipyrimidine photo-lyase</fullName>
        <ecNumber evidence="3">4.1.99.3</ecNumber>
    </recommendedName>
    <alternativeName>
        <fullName evidence="11">DNA photolyase</fullName>
    </alternativeName>
</protein>
<sequence>MDDRIFILGEPKDGNTLYVMRRDQRVWENYCIEYGYKISYIYKKEFILGVDLDSLKANEYQKKLMFEGFEELLETCEALNLPLISLNLDNLSSLFKTRNIANVILDFCPLRESKLITDKISKICEKAGVCFVQIDAHNIVPHAIMDVYKRNSRAVKINLFKHFFKYFKEFSNVSEHRYNETKSDFSVPEYSKHEYFPGGYTHGMKQVQYFFDHKFNLYSEQRNNPDVNYISDLSPYLHSGQISSQKVLLIAYEKFYNKDDKNLESFANEIFIWKETAEHFCCHEVNYDNINGALPWAKDTLLVHKDDKRERIYSKKQLENGKTQSSLWNAAQMELRVFNKIHGYVRMFWAKQLLKWTSSPEEALEIAIEFNDNYSLDGNDPNGYLGVMWSICGSMDQGWKERMITGKIRPMNEIKTKEYVSRWLDMKEREKYLSKRRRK</sequence>
<dbReference type="InterPro" id="IPR052219">
    <property type="entry name" value="Photolyase_Class-2"/>
</dbReference>
<dbReference type="Proteomes" id="UP000740883">
    <property type="component" value="Unassembled WGS sequence"/>
</dbReference>
<dbReference type="SUPFAM" id="SSF52425">
    <property type="entry name" value="Cryptochrome/photolyase, N-terminal domain"/>
    <property type="match status" value="1"/>
</dbReference>
<comment type="similarity">
    <text evidence="2">Belongs to the DNA photolyase class-2 family.</text>
</comment>
<dbReference type="AlphaFoldDB" id="A0A9P6GZF7"/>
<evidence type="ECO:0000256" key="10">
    <source>
        <dbReference type="ARBA" id="ARBA00023239"/>
    </source>
</evidence>
<dbReference type="PROSITE" id="PS51645">
    <property type="entry name" value="PHR_CRY_ALPHA_BETA"/>
    <property type="match status" value="1"/>
</dbReference>
<evidence type="ECO:0000256" key="5">
    <source>
        <dbReference type="ARBA" id="ARBA00022630"/>
    </source>
</evidence>
<dbReference type="InterPro" id="IPR036155">
    <property type="entry name" value="Crypto/Photolyase_N_sf"/>
</dbReference>
<keyword evidence="6" id="KW-0227">DNA damage</keyword>
<feature type="domain" description="Photolyase/cryptochrome alpha/beta" evidence="13">
    <location>
        <begin position="14"/>
        <end position="139"/>
    </location>
</feature>
<evidence type="ECO:0000256" key="9">
    <source>
        <dbReference type="ARBA" id="ARBA00023204"/>
    </source>
</evidence>
<dbReference type="EC" id="4.1.99.3" evidence="3"/>
<dbReference type="EMBL" id="SBJO01000071">
    <property type="protein sequence ID" value="KAF9763500.1"/>
    <property type="molecule type" value="Genomic_DNA"/>
</dbReference>
<dbReference type="InterPro" id="IPR014729">
    <property type="entry name" value="Rossmann-like_a/b/a_fold"/>
</dbReference>
<dbReference type="Gene3D" id="1.25.40.80">
    <property type="match status" value="1"/>
</dbReference>
<keyword evidence="7" id="KW-0274">FAD</keyword>
<comment type="catalytic activity">
    <reaction evidence="12">
        <text>cyclobutadipyrimidine (in DNA) = 2 pyrimidine residues (in DNA).</text>
        <dbReference type="EC" id="4.1.99.3"/>
    </reaction>
</comment>
<evidence type="ECO:0000259" key="13">
    <source>
        <dbReference type="PROSITE" id="PS51645"/>
    </source>
</evidence>
<keyword evidence="9" id="KW-0234">DNA repair</keyword>
<keyword evidence="5" id="KW-0285">Flavoprotein</keyword>
<evidence type="ECO:0000256" key="6">
    <source>
        <dbReference type="ARBA" id="ARBA00022763"/>
    </source>
</evidence>
<dbReference type="InterPro" id="IPR006050">
    <property type="entry name" value="DNA_photolyase_N"/>
</dbReference>
<dbReference type="Pfam" id="PF00875">
    <property type="entry name" value="DNA_photolyase"/>
    <property type="match status" value="1"/>
</dbReference>
<comment type="caution">
    <text evidence="14">The sequence shown here is derived from an EMBL/GenBank/DDBJ whole genome shotgun (WGS) entry which is preliminary data.</text>
</comment>
<evidence type="ECO:0000256" key="12">
    <source>
        <dbReference type="ARBA" id="ARBA00033999"/>
    </source>
</evidence>
<dbReference type="SUPFAM" id="SSF48173">
    <property type="entry name" value="Cryptochrome/photolyase FAD-binding domain"/>
    <property type="match status" value="1"/>
</dbReference>
<evidence type="ECO:0000256" key="2">
    <source>
        <dbReference type="ARBA" id="ARBA00006409"/>
    </source>
</evidence>
<evidence type="ECO:0000313" key="15">
    <source>
        <dbReference type="Proteomes" id="UP000740883"/>
    </source>
</evidence>
<keyword evidence="8" id="KW-0238">DNA-binding</keyword>
<name>A0A9P6GZF7_9MICR</name>
<dbReference type="Gene3D" id="1.10.579.10">
    <property type="entry name" value="DNA Cyclobutane Dipyrimidine Photolyase, subunit A, domain 3"/>
    <property type="match status" value="1"/>
</dbReference>
<comment type="cofactor">
    <cofactor evidence="1">
        <name>FAD</name>
        <dbReference type="ChEBI" id="CHEBI:57692"/>
    </cofactor>
</comment>
<dbReference type="OrthoDB" id="496749at2759"/>
<dbReference type="GO" id="GO:0003677">
    <property type="term" value="F:DNA binding"/>
    <property type="evidence" value="ECO:0007669"/>
    <property type="project" value="UniProtKB-KW"/>
</dbReference>
<evidence type="ECO:0000256" key="1">
    <source>
        <dbReference type="ARBA" id="ARBA00001974"/>
    </source>
</evidence>
<accession>A0A9P6GZF7</accession>
<keyword evidence="15" id="KW-1185">Reference proteome</keyword>
<dbReference type="Gene3D" id="3.40.50.620">
    <property type="entry name" value="HUPs"/>
    <property type="match status" value="1"/>
</dbReference>
<evidence type="ECO:0000256" key="11">
    <source>
        <dbReference type="ARBA" id="ARBA00031671"/>
    </source>
</evidence>
<keyword evidence="10" id="KW-0456">Lyase</keyword>
<evidence type="ECO:0000256" key="7">
    <source>
        <dbReference type="ARBA" id="ARBA00022827"/>
    </source>
</evidence>
<reference evidence="14 15" key="1">
    <citation type="journal article" date="2020" name="Genome Biol. Evol.">
        <title>Comparative genomics of strictly vertically transmitted, feminizing microsporidia endosymbionts of amphipod crustaceans.</title>
        <authorList>
            <person name="Cormier A."/>
            <person name="Chebbi M.A."/>
            <person name="Giraud I."/>
            <person name="Wattier R."/>
            <person name="Teixeira M."/>
            <person name="Gilbert C."/>
            <person name="Rigaud T."/>
            <person name="Cordaux R."/>
        </authorList>
    </citation>
    <scope>NUCLEOTIDE SEQUENCE [LARGE SCALE GENOMIC DNA]</scope>
    <source>
        <strain evidence="14 15">Ou3-Ou53</strain>
    </source>
</reference>
<organism evidence="14 15">
    <name type="scientific">Nosema granulosis</name>
    <dbReference type="NCBI Taxonomy" id="83296"/>
    <lineage>
        <taxon>Eukaryota</taxon>
        <taxon>Fungi</taxon>
        <taxon>Fungi incertae sedis</taxon>
        <taxon>Microsporidia</taxon>
        <taxon>Nosematidae</taxon>
        <taxon>Nosema</taxon>
    </lineage>
</organism>
<dbReference type="GO" id="GO:0003904">
    <property type="term" value="F:deoxyribodipyrimidine photo-lyase activity"/>
    <property type="evidence" value="ECO:0007669"/>
    <property type="project" value="UniProtKB-EC"/>
</dbReference>
<dbReference type="PANTHER" id="PTHR10211">
    <property type="entry name" value="DEOXYRIBODIPYRIMIDINE PHOTOLYASE"/>
    <property type="match status" value="1"/>
</dbReference>
<dbReference type="PANTHER" id="PTHR10211:SF0">
    <property type="entry name" value="DEOXYRIBODIPYRIMIDINE PHOTO-LYASE"/>
    <property type="match status" value="1"/>
</dbReference>
<evidence type="ECO:0000256" key="8">
    <source>
        <dbReference type="ARBA" id="ARBA00023125"/>
    </source>
</evidence>
<dbReference type="FunFam" id="1.10.579.10:FF:000002">
    <property type="entry name" value="Deoxyribodipyrimidine photolyase"/>
    <property type="match status" value="1"/>
</dbReference>
<evidence type="ECO:0000256" key="3">
    <source>
        <dbReference type="ARBA" id="ARBA00013149"/>
    </source>
</evidence>
<evidence type="ECO:0000256" key="4">
    <source>
        <dbReference type="ARBA" id="ARBA00014046"/>
    </source>
</evidence>